<feature type="compositionally biased region" description="Low complexity" evidence="1">
    <location>
        <begin position="109"/>
        <end position="127"/>
    </location>
</feature>
<evidence type="ECO:0000313" key="2">
    <source>
        <dbReference type="EMBL" id="SHH37703.1"/>
    </source>
</evidence>
<organism evidence="2 3">
    <name type="scientific">Wenyingzhuangia marina</name>
    <dbReference type="NCBI Taxonomy" id="1195760"/>
    <lineage>
        <taxon>Bacteria</taxon>
        <taxon>Pseudomonadati</taxon>
        <taxon>Bacteroidota</taxon>
        <taxon>Flavobacteriia</taxon>
        <taxon>Flavobacteriales</taxon>
        <taxon>Flavobacteriaceae</taxon>
        <taxon>Wenyingzhuangia</taxon>
    </lineage>
</organism>
<reference evidence="3" key="1">
    <citation type="submission" date="2016-11" db="EMBL/GenBank/DDBJ databases">
        <authorList>
            <person name="Varghese N."/>
            <person name="Submissions S."/>
        </authorList>
    </citation>
    <scope>NUCLEOTIDE SEQUENCE [LARGE SCALE GENOMIC DNA]</scope>
    <source>
        <strain evidence="3">DSM 100572</strain>
    </source>
</reference>
<feature type="region of interest" description="Disordered" evidence="1">
    <location>
        <begin position="108"/>
        <end position="133"/>
    </location>
</feature>
<proteinExistence type="predicted"/>
<evidence type="ECO:0000313" key="3">
    <source>
        <dbReference type="Proteomes" id="UP000184109"/>
    </source>
</evidence>
<dbReference type="EMBL" id="FQXQ01000001">
    <property type="protein sequence ID" value="SHH37703.1"/>
    <property type="molecule type" value="Genomic_DNA"/>
</dbReference>
<feature type="region of interest" description="Disordered" evidence="1">
    <location>
        <begin position="75"/>
        <end position="96"/>
    </location>
</feature>
<sequence>MKEIIYLLFVLLSLSGYSQSKKHKKNRTQKTVLNASLVKDSLVVKNSAFSKIEFLEPEKFKIDSITAQLKKYSESKKSTDYLASKKKKKKSKKDNSWFQSQFQKNMFDQQQSHQNQVMQQQIQRAQQNMMRIP</sequence>
<dbReference type="RefSeq" id="WP_073117912.1">
    <property type="nucleotide sequence ID" value="NZ_BMEN01000001.1"/>
</dbReference>
<keyword evidence="3" id="KW-1185">Reference proteome</keyword>
<accession>A0A1M5SIH8</accession>
<evidence type="ECO:0000256" key="1">
    <source>
        <dbReference type="SAM" id="MobiDB-lite"/>
    </source>
</evidence>
<dbReference type="Proteomes" id="UP000184109">
    <property type="component" value="Unassembled WGS sequence"/>
</dbReference>
<protein>
    <submittedName>
        <fullName evidence="2">Uncharacterized protein</fullName>
    </submittedName>
</protein>
<dbReference type="AlphaFoldDB" id="A0A1M5SIH8"/>
<gene>
    <name evidence="2" type="ORF">SAMN05444281_0302</name>
</gene>
<name>A0A1M5SIH8_9FLAO</name>